<dbReference type="PANTHER" id="PTHR42939">
    <property type="entry name" value="ABC TRANSPORTER ATP-BINDING PROTEIN ALBC-RELATED"/>
    <property type="match status" value="1"/>
</dbReference>
<keyword evidence="3 5" id="KW-0067">ATP-binding</keyword>
<comment type="caution">
    <text evidence="5">The sequence shown here is derived from an EMBL/GenBank/DDBJ whole genome shotgun (WGS) entry which is preliminary data.</text>
</comment>
<dbReference type="SMART" id="SM00382">
    <property type="entry name" value="AAA"/>
    <property type="match status" value="1"/>
</dbReference>
<reference evidence="5 6" key="1">
    <citation type="submission" date="2020-09" db="EMBL/GenBank/DDBJ databases">
        <title>Paenibacillus sp. strain PR3 16S rRNA gene Genome sequencing and assembly.</title>
        <authorList>
            <person name="Kim J."/>
        </authorList>
    </citation>
    <scope>NUCLEOTIDE SEQUENCE [LARGE SCALE GENOMIC DNA]</scope>
    <source>
        <strain evidence="5 6">PR3</strain>
    </source>
</reference>
<dbReference type="SUPFAM" id="SSF52540">
    <property type="entry name" value="P-loop containing nucleoside triphosphate hydrolases"/>
    <property type="match status" value="1"/>
</dbReference>
<protein>
    <submittedName>
        <fullName evidence="5">ABC transporter ATP-binding protein</fullName>
    </submittedName>
</protein>
<dbReference type="Gene3D" id="3.40.50.300">
    <property type="entry name" value="P-loop containing nucleotide triphosphate hydrolases"/>
    <property type="match status" value="1"/>
</dbReference>
<evidence type="ECO:0000313" key="6">
    <source>
        <dbReference type="Proteomes" id="UP000609346"/>
    </source>
</evidence>
<evidence type="ECO:0000259" key="4">
    <source>
        <dbReference type="PROSITE" id="PS50893"/>
    </source>
</evidence>
<dbReference type="PANTHER" id="PTHR42939:SF1">
    <property type="entry name" value="ABC TRANSPORTER ATP-BINDING PROTEIN ALBC-RELATED"/>
    <property type="match status" value="1"/>
</dbReference>
<organism evidence="5 6">
    <name type="scientific">Paenibacillus terricola</name>
    <dbReference type="NCBI Taxonomy" id="2763503"/>
    <lineage>
        <taxon>Bacteria</taxon>
        <taxon>Bacillati</taxon>
        <taxon>Bacillota</taxon>
        <taxon>Bacilli</taxon>
        <taxon>Bacillales</taxon>
        <taxon>Paenibacillaceae</taxon>
        <taxon>Paenibacillus</taxon>
    </lineage>
</organism>
<keyword evidence="6" id="KW-1185">Reference proteome</keyword>
<gene>
    <name evidence="5" type="ORF">H8B09_01350</name>
</gene>
<accession>A0ABR8MS73</accession>
<dbReference type="Pfam" id="PF00005">
    <property type="entry name" value="ABC_tran"/>
    <property type="match status" value="1"/>
</dbReference>
<dbReference type="InterPro" id="IPR003593">
    <property type="entry name" value="AAA+_ATPase"/>
</dbReference>
<evidence type="ECO:0000256" key="2">
    <source>
        <dbReference type="ARBA" id="ARBA00022741"/>
    </source>
</evidence>
<evidence type="ECO:0000256" key="3">
    <source>
        <dbReference type="ARBA" id="ARBA00022840"/>
    </source>
</evidence>
<keyword evidence="2" id="KW-0547">Nucleotide-binding</keyword>
<evidence type="ECO:0000256" key="1">
    <source>
        <dbReference type="ARBA" id="ARBA00022448"/>
    </source>
</evidence>
<dbReference type="InterPro" id="IPR003439">
    <property type="entry name" value="ABC_transporter-like_ATP-bd"/>
</dbReference>
<dbReference type="Proteomes" id="UP000609346">
    <property type="component" value="Unassembled WGS sequence"/>
</dbReference>
<dbReference type="InterPro" id="IPR027417">
    <property type="entry name" value="P-loop_NTPase"/>
</dbReference>
<dbReference type="InterPro" id="IPR051782">
    <property type="entry name" value="ABC_Transporter_VariousFunc"/>
</dbReference>
<keyword evidence="1" id="KW-0813">Transport</keyword>
<dbReference type="RefSeq" id="WP_191201690.1">
    <property type="nucleotide sequence ID" value="NZ_JACXZA010000001.1"/>
</dbReference>
<feature type="domain" description="ABC transporter" evidence="4">
    <location>
        <begin position="5"/>
        <end position="229"/>
    </location>
</feature>
<dbReference type="EMBL" id="JACXZA010000001">
    <property type="protein sequence ID" value="MBD3917384.1"/>
    <property type="molecule type" value="Genomic_DNA"/>
</dbReference>
<name>A0ABR8MS73_9BACL</name>
<sequence length="292" mass="33107">MSTILACTNLTKSYGKHDAVRNLEMKLNENTIYGLLGRNGAGKTTLLNMISGSLFPSYGHIEVAGSRLKYGETPMEVCYIREKNLFFGSAKVIEILQLASVFHKNWDWSFAHELLRIFNLNPNKKIRQLSRGMESLVGNIIGLASRARLTIYDEPVLGLDVLMRERFYRILAEDHANHPRTILCSTHLIDEIATVVEQVYILDFGSIQMNDKVDNIRNQSHLLSGDRVAVERFTDGRKVIYQDAYGQNVVAAVYGTLGDTDRQLAHKLGIIIESLPLQKFFSYLIEGRQRIE</sequence>
<dbReference type="GO" id="GO:0005524">
    <property type="term" value="F:ATP binding"/>
    <property type="evidence" value="ECO:0007669"/>
    <property type="project" value="UniProtKB-KW"/>
</dbReference>
<proteinExistence type="predicted"/>
<evidence type="ECO:0000313" key="5">
    <source>
        <dbReference type="EMBL" id="MBD3917384.1"/>
    </source>
</evidence>
<dbReference type="PROSITE" id="PS50893">
    <property type="entry name" value="ABC_TRANSPORTER_2"/>
    <property type="match status" value="1"/>
</dbReference>